<dbReference type="GO" id="GO:0005737">
    <property type="term" value="C:cytoplasm"/>
    <property type="evidence" value="ECO:0007669"/>
    <property type="project" value="TreeGrafter"/>
</dbReference>
<dbReference type="GO" id="GO:0004124">
    <property type="term" value="F:cysteine synthase activity"/>
    <property type="evidence" value="ECO:0007669"/>
    <property type="project" value="TreeGrafter"/>
</dbReference>
<dbReference type="GO" id="GO:0019346">
    <property type="term" value="P:transsulfuration"/>
    <property type="evidence" value="ECO:0007669"/>
    <property type="project" value="InterPro"/>
</dbReference>
<dbReference type="GO" id="GO:0071269">
    <property type="term" value="P:L-homocysteine biosynthetic process"/>
    <property type="evidence" value="ECO:0007669"/>
    <property type="project" value="TreeGrafter"/>
</dbReference>
<reference evidence="6 7" key="1">
    <citation type="journal article" date="2019" name="Commun. Biol.">
        <title>The bagworm genome reveals a unique fibroin gene that provides high tensile strength.</title>
        <authorList>
            <person name="Kono N."/>
            <person name="Nakamura H."/>
            <person name="Ohtoshi R."/>
            <person name="Tomita M."/>
            <person name="Numata K."/>
            <person name="Arakawa K."/>
        </authorList>
    </citation>
    <scope>NUCLEOTIDE SEQUENCE [LARGE SCALE GENOMIC DNA]</scope>
</reference>
<evidence type="ECO:0000256" key="4">
    <source>
        <dbReference type="RuleBase" id="RU362118"/>
    </source>
</evidence>
<organism evidence="6 7">
    <name type="scientific">Eumeta variegata</name>
    <name type="common">Bagworm moth</name>
    <name type="synonym">Eumeta japonica</name>
    <dbReference type="NCBI Taxonomy" id="151549"/>
    <lineage>
        <taxon>Eukaryota</taxon>
        <taxon>Metazoa</taxon>
        <taxon>Ecdysozoa</taxon>
        <taxon>Arthropoda</taxon>
        <taxon>Hexapoda</taxon>
        <taxon>Insecta</taxon>
        <taxon>Pterygota</taxon>
        <taxon>Neoptera</taxon>
        <taxon>Endopterygota</taxon>
        <taxon>Lepidoptera</taxon>
        <taxon>Glossata</taxon>
        <taxon>Ditrysia</taxon>
        <taxon>Tineoidea</taxon>
        <taxon>Psychidae</taxon>
        <taxon>Oiketicinae</taxon>
        <taxon>Eumeta</taxon>
    </lineage>
</organism>
<evidence type="ECO:0000256" key="2">
    <source>
        <dbReference type="ARBA" id="ARBA00022679"/>
    </source>
</evidence>
<dbReference type="SUPFAM" id="SSF53383">
    <property type="entry name" value="PLP-dependent transferases"/>
    <property type="match status" value="1"/>
</dbReference>
<sequence length="92" mass="9539">MPGRCRIRRPEHGRSPSTRPPRSSSRAPTGRRTGSRSPKAATPTRITNPTQAVAEERIAALEGGTAALLLASGQAAATYAILNIAGAGDHIV</sequence>
<evidence type="ECO:0000256" key="5">
    <source>
        <dbReference type="SAM" id="MobiDB-lite"/>
    </source>
</evidence>
<protein>
    <submittedName>
        <fullName evidence="6">Uncharacterized protein</fullName>
    </submittedName>
</protein>
<comment type="cofactor">
    <cofactor evidence="1 4">
        <name>pyridoxal 5'-phosphate</name>
        <dbReference type="ChEBI" id="CHEBI:597326"/>
    </cofactor>
</comment>
<dbReference type="Proteomes" id="UP000299102">
    <property type="component" value="Unassembled WGS sequence"/>
</dbReference>
<dbReference type="InterPro" id="IPR006235">
    <property type="entry name" value="OAc-hSer/O-AcSer_sulfhydrylase"/>
</dbReference>
<dbReference type="STRING" id="151549.A0A4C1SML0"/>
<dbReference type="GO" id="GO:0030170">
    <property type="term" value="F:pyridoxal phosphate binding"/>
    <property type="evidence" value="ECO:0007669"/>
    <property type="project" value="InterPro"/>
</dbReference>
<evidence type="ECO:0000256" key="1">
    <source>
        <dbReference type="ARBA" id="ARBA00001933"/>
    </source>
</evidence>
<evidence type="ECO:0000313" key="7">
    <source>
        <dbReference type="Proteomes" id="UP000299102"/>
    </source>
</evidence>
<feature type="region of interest" description="Disordered" evidence="5">
    <location>
        <begin position="1"/>
        <end position="51"/>
    </location>
</feature>
<dbReference type="Gene3D" id="3.40.640.10">
    <property type="entry name" value="Type I PLP-dependent aspartate aminotransferase-like (Major domain)"/>
    <property type="match status" value="1"/>
</dbReference>
<dbReference type="Pfam" id="PF01053">
    <property type="entry name" value="Cys_Met_Meta_PP"/>
    <property type="match status" value="1"/>
</dbReference>
<gene>
    <name evidence="6" type="ORF">EVAR_72253_1</name>
</gene>
<comment type="similarity">
    <text evidence="4">Belongs to the trans-sulfuration enzymes family.</text>
</comment>
<evidence type="ECO:0000313" key="6">
    <source>
        <dbReference type="EMBL" id="GBP02537.1"/>
    </source>
</evidence>
<accession>A0A4C1SML0</accession>
<keyword evidence="7" id="KW-1185">Reference proteome</keyword>
<dbReference type="GO" id="GO:0003961">
    <property type="term" value="F:O-acetylhomoserine aminocarboxypropyltransferase activity"/>
    <property type="evidence" value="ECO:0007669"/>
    <property type="project" value="TreeGrafter"/>
</dbReference>
<feature type="non-terminal residue" evidence="6">
    <location>
        <position position="92"/>
    </location>
</feature>
<dbReference type="AlphaFoldDB" id="A0A4C1SML0"/>
<dbReference type="EMBL" id="BGZK01010441">
    <property type="protein sequence ID" value="GBP02537.1"/>
    <property type="molecule type" value="Genomic_DNA"/>
</dbReference>
<comment type="caution">
    <text evidence="6">The sequence shown here is derived from an EMBL/GenBank/DDBJ whole genome shotgun (WGS) entry which is preliminary data.</text>
</comment>
<dbReference type="GO" id="GO:0006535">
    <property type="term" value="P:cysteine biosynthetic process from serine"/>
    <property type="evidence" value="ECO:0007669"/>
    <property type="project" value="TreeGrafter"/>
</dbReference>
<dbReference type="InterPro" id="IPR015421">
    <property type="entry name" value="PyrdxlP-dep_Trfase_major"/>
</dbReference>
<name>A0A4C1SML0_EUMVA</name>
<proteinExistence type="inferred from homology"/>
<dbReference type="InterPro" id="IPR015424">
    <property type="entry name" value="PyrdxlP-dep_Trfase"/>
</dbReference>
<keyword evidence="3 4" id="KW-0663">Pyridoxal phosphate</keyword>
<dbReference type="InterPro" id="IPR000277">
    <property type="entry name" value="Cys/Met-Metab_PyrdxlP-dep_enz"/>
</dbReference>
<dbReference type="UniPathway" id="UPA00136">
    <property type="reaction ID" value="UER00202"/>
</dbReference>
<keyword evidence="2" id="KW-0808">Transferase</keyword>
<evidence type="ECO:0000256" key="3">
    <source>
        <dbReference type="ARBA" id="ARBA00022898"/>
    </source>
</evidence>
<feature type="compositionally biased region" description="Low complexity" evidence="5">
    <location>
        <begin position="15"/>
        <end position="37"/>
    </location>
</feature>
<dbReference type="PANTHER" id="PTHR43797:SF2">
    <property type="entry name" value="HOMOCYSTEINE_CYSTEINE SYNTHASE"/>
    <property type="match status" value="1"/>
</dbReference>
<dbReference type="PANTHER" id="PTHR43797">
    <property type="entry name" value="HOMOCYSTEINE/CYSTEINE SYNTHASE"/>
    <property type="match status" value="1"/>
</dbReference>